<name>A0A0D0B2W9_9AGAM</name>
<evidence type="ECO:0000256" key="1">
    <source>
        <dbReference type="SAM" id="MobiDB-lite"/>
    </source>
</evidence>
<feature type="compositionally biased region" description="Basic and acidic residues" evidence="1">
    <location>
        <begin position="35"/>
        <end position="51"/>
    </location>
</feature>
<reference evidence="2 3" key="1">
    <citation type="submission" date="2014-04" db="EMBL/GenBank/DDBJ databases">
        <authorList>
            <consortium name="DOE Joint Genome Institute"/>
            <person name="Kuo A."/>
            <person name="Ruytinx J."/>
            <person name="Rineau F."/>
            <person name="Colpaert J."/>
            <person name="Kohler A."/>
            <person name="Nagy L.G."/>
            <person name="Floudas D."/>
            <person name="Copeland A."/>
            <person name="Barry K.W."/>
            <person name="Cichocki N."/>
            <person name="Veneault-Fourrey C."/>
            <person name="LaButti K."/>
            <person name="Lindquist E.A."/>
            <person name="Lipzen A."/>
            <person name="Lundell T."/>
            <person name="Morin E."/>
            <person name="Murat C."/>
            <person name="Sun H."/>
            <person name="Tunlid A."/>
            <person name="Henrissat B."/>
            <person name="Grigoriev I.V."/>
            <person name="Hibbett D.S."/>
            <person name="Martin F."/>
            <person name="Nordberg H.P."/>
            <person name="Cantor M.N."/>
            <person name="Hua S.X."/>
        </authorList>
    </citation>
    <scope>NUCLEOTIDE SEQUENCE [LARGE SCALE GENOMIC DNA]</scope>
    <source>
        <strain evidence="2 3">UH-Slu-Lm8-n1</strain>
    </source>
</reference>
<protein>
    <submittedName>
        <fullName evidence="2">Uncharacterized protein</fullName>
    </submittedName>
</protein>
<gene>
    <name evidence="2" type="ORF">CY34DRAFT_71976</name>
</gene>
<dbReference type="AlphaFoldDB" id="A0A0D0B2W9"/>
<proteinExistence type="predicted"/>
<dbReference type="Proteomes" id="UP000054485">
    <property type="component" value="Unassembled WGS sequence"/>
</dbReference>
<sequence length="64" mass="7503">MPSSISSFDQDPLTLYSKTLHDYTLHLWTESRRVAEEKAKRKLARMEEETTPRNSPTTQRPRSP</sequence>
<accession>A0A0D0B2W9</accession>
<dbReference type="OrthoDB" id="2641543at2759"/>
<organism evidence="2 3">
    <name type="scientific">Suillus luteus UH-Slu-Lm8-n1</name>
    <dbReference type="NCBI Taxonomy" id="930992"/>
    <lineage>
        <taxon>Eukaryota</taxon>
        <taxon>Fungi</taxon>
        <taxon>Dikarya</taxon>
        <taxon>Basidiomycota</taxon>
        <taxon>Agaricomycotina</taxon>
        <taxon>Agaricomycetes</taxon>
        <taxon>Agaricomycetidae</taxon>
        <taxon>Boletales</taxon>
        <taxon>Suillineae</taxon>
        <taxon>Suillaceae</taxon>
        <taxon>Suillus</taxon>
    </lineage>
</organism>
<dbReference type="EMBL" id="KN835138">
    <property type="protein sequence ID" value="KIK48371.1"/>
    <property type="molecule type" value="Genomic_DNA"/>
</dbReference>
<feature type="compositionally biased region" description="Polar residues" evidence="1">
    <location>
        <begin position="52"/>
        <end position="64"/>
    </location>
</feature>
<evidence type="ECO:0000313" key="2">
    <source>
        <dbReference type="EMBL" id="KIK48371.1"/>
    </source>
</evidence>
<feature type="region of interest" description="Disordered" evidence="1">
    <location>
        <begin position="35"/>
        <end position="64"/>
    </location>
</feature>
<reference evidence="3" key="2">
    <citation type="submission" date="2015-01" db="EMBL/GenBank/DDBJ databases">
        <title>Evolutionary Origins and Diversification of the Mycorrhizal Mutualists.</title>
        <authorList>
            <consortium name="DOE Joint Genome Institute"/>
            <consortium name="Mycorrhizal Genomics Consortium"/>
            <person name="Kohler A."/>
            <person name="Kuo A."/>
            <person name="Nagy L.G."/>
            <person name="Floudas D."/>
            <person name="Copeland A."/>
            <person name="Barry K.W."/>
            <person name="Cichocki N."/>
            <person name="Veneault-Fourrey C."/>
            <person name="LaButti K."/>
            <person name="Lindquist E.A."/>
            <person name="Lipzen A."/>
            <person name="Lundell T."/>
            <person name="Morin E."/>
            <person name="Murat C."/>
            <person name="Riley R."/>
            <person name="Ohm R."/>
            <person name="Sun H."/>
            <person name="Tunlid A."/>
            <person name="Henrissat B."/>
            <person name="Grigoriev I.V."/>
            <person name="Hibbett D.S."/>
            <person name="Martin F."/>
        </authorList>
    </citation>
    <scope>NUCLEOTIDE SEQUENCE [LARGE SCALE GENOMIC DNA]</scope>
    <source>
        <strain evidence="3">UH-Slu-Lm8-n1</strain>
    </source>
</reference>
<dbReference type="HOGENOM" id="CLU_196950_1_0_1"/>
<evidence type="ECO:0000313" key="3">
    <source>
        <dbReference type="Proteomes" id="UP000054485"/>
    </source>
</evidence>
<keyword evidence="3" id="KW-1185">Reference proteome</keyword>
<dbReference type="InParanoid" id="A0A0D0B2W9"/>